<dbReference type="AlphaFoldDB" id="A0A8H3M0Z7"/>
<keyword evidence="1" id="KW-0472">Membrane</keyword>
<evidence type="ECO:0000313" key="2">
    <source>
        <dbReference type="EMBL" id="GES98663.1"/>
    </source>
</evidence>
<evidence type="ECO:0000313" key="3">
    <source>
        <dbReference type="Proteomes" id="UP000615446"/>
    </source>
</evidence>
<proteinExistence type="predicted"/>
<sequence length="79" mass="9842">MWWQNDRQKIVHYFRFLKNKYLNSLVLTTLSLTKEILIFKIFISFKFFDLRIYAINKYSPRDILYCRYLTFLTAKMEVE</sequence>
<protein>
    <submittedName>
        <fullName evidence="2">Uncharacterized protein</fullName>
    </submittedName>
</protein>
<feature type="transmembrane region" description="Helical" evidence="1">
    <location>
        <begin position="21"/>
        <end position="43"/>
    </location>
</feature>
<keyword evidence="1" id="KW-1133">Transmembrane helix</keyword>
<dbReference type="Proteomes" id="UP000615446">
    <property type="component" value="Unassembled WGS sequence"/>
</dbReference>
<dbReference type="EMBL" id="BLAL01000274">
    <property type="protein sequence ID" value="GES98663.1"/>
    <property type="molecule type" value="Genomic_DNA"/>
</dbReference>
<comment type="caution">
    <text evidence="2">The sequence shown here is derived from an EMBL/GenBank/DDBJ whole genome shotgun (WGS) entry which is preliminary data.</text>
</comment>
<organism evidence="2 3">
    <name type="scientific">Rhizophagus clarus</name>
    <dbReference type="NCBI Taxonomy" id="94130"/>
    <lineage>
        <taxon>Eukaryota</taxon>
        <taxon>Fungi</taxon>
        <taxon>Fungi incertae sedis</taxon>
        <taxon>Mucoromycota</taxon>
        <taxon>Glomeromycotina</taxon>
        <taxon>Glomeromycetes</taxon>
        <taxon>Glomerales</taxon>
        <taxon>Glomeraceae</taxon>
        <taxon>Rhizophagus</taxon>
    </lineage>
</organism>
<reference evidence="2" key="1">
    <citation type="submission" date="2019-10" db="EMBL/GenBank/DDBJ databases">
        <title>Conservation and host-specific expression of non-tandemly repeated heterogenous ribosome RNA gene in arbuscular mycorrhizal fungi.</title>
        <authorList>
            <person name="Maeda T."/>
            <person name="Kobayashi Y."/>
            <person name="Nakagawa T."/>
            <person name="Ezawa T."/>
            <person name="Yamaguchi K."/>
            <person name="Bino T."/>
            <person name="Nishimoto Y."/>
            <person name="Shigenobu S."/>
            <person name="Kawaguchi M."/>
        </authorList>
    </citation>
    <scope>NUCLEOTIDE SEQUENCE</scope>
    <source>
        <strain evidence="2">HR1</strain>
    </source>
</reference>
<gene>
    <name evidence="2" type="ORF">RCL2_002519700</name>
</gene>
<accession>A0A8H3M0Z7</accession>
<keyword evidence="1" id="KW-0812">Transmembrane</keyword>
<name>A0A8H3M0Z7_9GLOM</name>
<evidence type="ECO:0000256" key="1">
    <source>
        <dbReference type="SAM" id="Phobius"/>
    </source>
</evidence>